<evidence type="ECO:0000313" key="2">
    <source>
        <dbReference type="EMBL" id="RYR28916.1"/>
    </source>
</evidence>
<gene>
    <name evidence="2" type="ORF">Ahy_B01g053136</name>
</gene>
<reference evidence="2 3" key="1">
    <citation type="submission" date="2019-01" db="EMBL/GenBank/DDBJ databases">
        <title>Sequencing of cultivated peanut Arachis hypogaea provides insights into genome evolution and oil improvement.</title>
        <authorList>
            <person name="Chen X."/>
        </authorList>
    </citation>
    <scope>NUCLEOTIDE SEQUENCE [LARGE SCALE GENOMIC DNA]</scope>
    <source>
        <strain evidence="3">cv. Fuhuasheng</strain>
        <tissue evidence="2">Leaves</tissue>
    </source>
</reference>
<dbReference type="AlphaFoldDB" id="A0A445AR55"/>
<feature type="region of interest" description="Disordered" evidence="1">
    <location>
        <begin position="237"/>
        <end position="276"/>
    </location>
</feature>
<protein>
    <recommendedName>
        <fullName evidence="4">FAR1 domain-containing protein</fullName>
    </recommendedName>
</protein>
<evidence type="ECO:0000256" key="1">
    <source>
        <dbReference type="SAM" id="MobiDB-lite"/>
    </source>
</evidence>
<keyword evidence="3" id="KW-1185">Reference proteome</keyword>
<dbReference type="Proteomes" id="UP000289738">
    <property type="component" value="Chromosome B01"/>
</dbReference>
<evidence type="ECO:0000313" key="3">
    <source>
        <dbReference type="Proteomes" id="UP000289738"/>
    </source>
</evidence>
<proteinExistence type="predicted"/>
<evidence type="ECO:0008006" key="4">
    <source>
        <dbReference type="Google" id="ProtNLM"/>
    </source>
</evidence>
<accession>A0A445AR55</accession>
<sequence length="298" mass="34374">MGSVDKNSTKNSIQFDDLNFEYSGSSEENDINISQKKGAIDEAMKMVDLGNRFGKVEKKLTELTKDDIWGIEHDSVEQCVQFYKHYAKAHDFVARCDEKGYDFNGNLNMRQMVCNRENTRRNKYLEMENGKRDHRLITSEDIESEKIVGVRYSALAMLCFTLCDKASKHQDDFMEIREDIFGLIMKLHKRHNPNEKMPSTANLVGDPCVVKTKGAPRQTTKAAKARKCSHCKRISHTNTKKDRISNVQKSNKRKRLDNNHMEKSRQPNKKDHKEVSTDIGTYGAISSTKDFVNFQFMN</sequence>
<organism evidence="2 3">
    <name type="scientific">Arachis hypogaea</name>
    <name type="common">Peanut</name>
    <dbReference type="NCBI Taxonomy" id="3818"/>
    <lineage>
        <taxon>Eukaryota</taxon>
        <taxon>Viridiplantae</taxon>
        <taxon>Streptophyta</taxon>
        <taxon>Embryophyta</taxon>
        <taxon>Tracheophyta</taxon>
        <taxon>Spermatophyta</taxon>
        <taxon>Magnoliopsida</taxon>
        <taxon>eudicotyledons</taxon>
        <taxon>Gunneridae</taxon>
        <taxon>Pentapetalae</taxon>
        <taxon>rosids</taxon>
        <taxon>fabids</taxon>
        <taxon>Fabales</taxon>
        <taxon>Fabaceae</taxon>
        <taxon>Papilionoideae</taxon>
        <taxon>50 kb inversion clade</taxon>
        <taxon>dalbergioids sensu lato</taxon>
        <taxon>Dalbergieae</taxon>
        <taxon>Pterocarpus clade</taxon>
        <taxon>Arachis</taxon>
    </lineage>
</organism>
<dbReference type="EMBL" id="SDMP01000011">
    <property type="protein sequence ID" value="RYR28916.1"/>
    <property type="molecule type" value="Genomic_DNA"/>
</dbReference>
<feature type="compositionally biased region" description="Basic and acidic residues" evidence="1">
    <location>
        <begin position="256"/>
        <end position="276"/>
    </location>
</feature>
<name>A0A445AR55_ARAHY</name>
<comment type="caution">
    <text evidence="2">The sequence shown here is derived from an EMBL/GenBank/DDBJ whole genome shotgun (WGS) entry which is preliminary data.</text>
</comment>